<reference evidence="1" key="1">
    <citation type="journal article" date="2022" name="Genome Biol. Evol.">
        <title>A New Gene Family Diagnostic for Intracellular Biomineralization of Amorphous Ca Carbonates by Cyanobacteria.</title>
        <authorList>
            <person name="Benzerara K."/>
            <person name="Duprat E."/>
            <person name="Bitard-Feildel T."/>
            <person name="Caumes G."/>
            <person name="Cassier-Chauvat C."/>
            <person name="Chauvat F."/>
            <person name="Dezi M."/>
            <person name="Diop S.I."/>
            <person name="Gaschignard G."/>
            <person name="Gorgen S."/>
            <person name="Gugger M."/>
            <person name="Lopez-Garcia P."/>
            <person name="Millet M."/>
            <person name="Skouri-Panet F."/>
            <person name="Moreira D."/>
            <person name="Callebaut I."/>
        </authorList>
    </citation>
    <scope>NUCLEOTIDE SEQUENCE</scope>
    <source>
        <strain evidence="1">G9</strain>
    </source>
</reference>
<dbReference type="InterPro" id="IPR001345">
    <property type="entry name" value="PG/BPGM_mutase_AS"/>
</dbReference>
<name>A0ABT6EZK2_9SYNE</name>
<comment type="caution">
    <text evidence="1">The sequence shown here is derived from an EMBL/GenBank/DDBJ whole genome shotgun (WGS) entry which is preliminary data.</text>
</comment>
<dbReference type="InterPro" id="IPR029033">
    <property type="entry name" value="His_PPase_superfam"/>
</dbReference>
<dbReference type="PANTHER" id="PTHR48100">
    <property type="entry name" value="BROAD-SPECIFICITY PHOSPHATASE YOR283W-RELATED"/>
    <property type="match status" value="1"/>
</dbReference>
<dbReference type="SUPFAM" id="SSF53254">
    <property type="entry name" value="Phosphoglycerate mutase-like"/>
    <property type="match status" value="2"/>
</dbReference>
<gene>
    <name evidence="1" type="ORF">L3556_08710</name>
</gene>
<dbReference type="PANTHER" id="PTHR48100:SF10">
    <property type="entry name" value="2-CARBOXY-D-ARABINITOL-1-PHOSPHATASE-RELATED"/>
    <property type="match status" value="1"/>
</dbReference>
<dbReference type="Pfam" id="PF00300">
    <property type="entry name" value="His_Phos_1"/>
    <property type="match status" value="2"/>
</dbReference>
<dbReference type="Proteomes" id="UP001154265">
    <property type="component" value="Unassembled WGS sequence"/>
</dbReference>
<dbReference type="CDD" id="cd07067">
    <property type="entry name" value="HP_PGM_like"/>
    <property type="match status" value="2"/>
</dbReference>
<protein>
    <submittedName>
        <fullName evidence="1">Histidine phosphatase family protein</fullName>
    </submittedName>
</protein>
<dbReference type="InterPro" id="IPR050275">
    <property type="entry name" value="PGM_Phosphatase"/>
</dbReference>
<dbReference type="RefSeq" id="WP_277867629.1">
    <property type="nucleotide sequence ID" value="NZ_JAKKUT010000002.1"/>
</dbReference>
<proteinExistence type="predicted"/>
<dbReference type="Gene3D" id="3.40.50.1240">
    <property type="entry name" value="Phosphoglycerate mutase-like"/>
    <property type="match status" value="2"/>
</dbReference>
<accession>A0ABT6EZK2</accession>
<sequence length="454" mass="50417">MSTRVVIVRHGESTFNAEGRVQGHSDASALSDRGRQMAQRVAQALKGIAFDAFYTSPLRRAQETAAEIFAGIANGSIPSPYPLKTLIEISLPQWEDMYFEEVKEKFPEAYRCWQEQPHLLAMDIKDEAGNVTTFYPGRDLFERAQQVWPTLLEQHSGQTILIVAHSGINRALICTALGMGIEGYLRFQQANCGITVLNFPGAWGQPAQLEALNVTSHLGNPFPTPRFKEQTLRIFLVRHGETDWNRQGRFQGQIDVPLNATGQAQGEQVAAFLKEVSFHQAISSPMLRPKATAEAILAHHPQVPLKLIPAFAEISHGDWEGKFEPEVEALYPGELHRWRQTPAVVQMPNGENLRQVWERAIAAWEQLINELRESPSSPQQLPHQVLVVAHDAINKLILCQVAGLGIEQFWHFKQGNGGVSIIDYPLQGGHPRLQAMNITTHLGGVLDPTAAGAL</sequence>
<evidence type="ECO:0000313" key="2">
    <source>
        <dbReference type="Proteomes" id="UP001154265"/>
    </source>
</evidence>
<evidence type="ECO:0000313" key="1">
    <source>
        <dbReference type="EMBL" id="MDG2991004.1"/>
    </source>
</evidence>
<dbReference type="InterPro" id="IPR013078">
    <property type="entry name" value="His_Pase_superF_clade-1"/>
</dbReference>
<organism evidence="1 2">
    <name type="scientific">Candidatus Synechococcus calcipolaris G9</name>
    <dbReference type="NCBI Taxonomy" id="1497997"/>
    <lineage>
        <taxon>Bacteria</taxon>
        <taxon>Bacillati</taxon>
        <taxon>Cyanobacteriota</taxon>
        <taxon>Cyanophyceae</taxon>
        <taxon>Synechococcales</taxon>
        <taxon>Synechococcaceae</taxon>
        <taxon>Synechococcus</taxon>
    </lineage>
</organism>
<keyword evidence="2" id="KW-1185">Reference proteome</keyword>
<dbReference type="SMART" id="SM00855">
    <property type="entry name" value="PGAM"/>
    <property type="match status" value="2"/>
</dbReference>
<dbReference type="PROSITE" id="PS00175">
    <property type="entry name" value="PG_MUTASE"/>
    <property type="match status" value="2"/>
</dbReference>
<reference evidence="1" key="2">
    <citation type="submission" date="2022-01" db="EMBL/GenBank/DDBJ databases">
        <authorList>
            <person name="Zivanovic Y."/>
            <person name="Moreira D."/>
            <person name="Lopez-Garcia P."/>
        </authorList>
    </citation>
    <scope>NUCLEOTIDE SEQUENCE</scope>
    <source>
        <strain evidence="1">G9</strain>
    </source>
</reference>
<dbReference type="EMBL" id="JAKKUT010000002">
    <property type="protein sequence ID" value="MDG2991004.1"/>
    <property type="molecule type" value="Genomic_DNA"/>
</dbReference>